<dbReference type="GO" id="GO:0005886">
    <property type="term" value="C:plasma membrane"/>
    <property type="evidence" value="ECO:0007669"/>
    <property type="project" value="UniProtKB-SubCell"/>
</dbReference>
<dbReference type="STRING" id="93759.A0A1R3K2V4"/>
<evidence type="ECO:0000256" key="9">
    <source>
        <dbReference type="ARBA" id="ARBA00023136"/>
    </source>
</evidence>
<keyword evidence="16" id="KW-1185">Reference proteome</keyword>
<evidence type="ECO:0000256" key="6">
    <source>
        <dbReference type="ARBA" id="ARBA00022729"/>
    </source>
</evidence>
<dbReference type="OrthoDB" id="4691307at2759"/>
<evidence type="ECO:0000256" key="2">
    <source>
        <dbReference type="ARBA" id="ARBA00009592"/>
    </source>
</evidence>
<protein>
    <recommendedName>
        <fullName evidence="14">Leucine-rich repeat-containing N-terminal plant-type domain-containing protein</fullName>
    </recommendedName>
</protein>
<keyword evidence="9 12" id="KW-0472">Membrane</keyword>
<evidence type="ECO:0000256" key="11">
    <source>
        <dbReference type="ARBA" id="ARBA00023180"/>
    </source>
</evidence>
<dbReference type="AlphaFoldDB" id="A0A1R3K2V4"/>
<evidence type="ECO:0000256" key="1">
    <source>
        <dbReference type="ARBA" id="ARBA00004251"/>
    </source>
</evidence>
<dbReference type="Pfam" id="PF00560">
    <property type="entry name" value="LRR_1"/>
    <property type="match status" value="8"/>
</dbReference>
<dbReference type="GO" id="GO:0009791">
    <property type="term" value="P:post-embryonic development"/>
    <property type="evidence" value="ECO:0007669"/>
    <property type="project" value="UniProtKB-ARBA"/>
</dbReference>
<evidence type="ECO:0000256" key="3">
    <source>
        <dbReference type="ARBA" id="ARBA00022475"/>
    </source>
</evidence>
<keyword evidence="7" id="KW-0677">Repeat</keyword>
<evidence type="ECO:0000313" key="15">
    <source>
        <dbReference type="EMBL" id="OMP01420.1"/>
    </source>
</evidence>
<dbReference type="InterPro" id="IPR013210">
    <property type="entry name" value="LRR_N_plant-typ"/>
</dbReference>
<comment type="similarity">
    <text evidence="2">Belongs to the RLP family.</text>
</comment>
<gene>
    <name evidence="15" type="ORF">COLO4_11893</name>
</gene>
<evidence type="ECO:0000313" key="16">
    <source>
        <dbReference type="Proteomes" id="UP000187203"/>
    </source>
</evidence>
<keyword evidence="3" id="KW-1003">Cell membrane</keyword>
<keyword evidence="11" id="KW-0325">Glycoprotein</keyword>
<proteinExistence type="inferred from homology"/>
<evidence type="ECO:0000259" key="14">
    <source>
        <dbReference type="Pfam" id="PF08263"/>
    </source>
</evidence>
<dbReference type="Pfam" id="PF13855">
    <property type="entry name" value="LRR_8"/>
    <property type="match status" value="1"/>
</dbReference>
<dbReference type="EMBL" id="AWUE01014775">
    <property type="protein sequence ID" value="OMP01420.1"/>
    <property type="molecule type" value="Genomic_DNA"/>
</dbReference>
<dbReference type="Proteomes" id="UP000187203">
    <property type="component" value="Unassembled WGS sequence"/>
</dbReference>
<evidence type="ECO:0000256" key="13">
    <source>
        <dbReference type="SAM" id="SignalP"/>
    </source>
</evidence>
<dbReference type="Pfam" id="PF08263">
    <property type="entry name" value="LRRNT_2"/>
    <property type="match status" value="1"/>
</dbReference>
<name>A0A1R3K2V4_9ROSI</name>
<dbReference type="SUPFAM" id="SSF52058">
    <property type="entry name" value="L domain-like"/>
    <property type="match status" value="1"/>
</dbReference>
<dbReference type="PANTHER" id="PTHR48062:SF52">
    <property type="entry name" value="RECEPTOR-LIKE PROTEIN 8-RELATED"/>
    <property type="match status" value="1"/>
</dbReference>
<sequence>MGNWLLLSFILLFCIEGNNCCLEEERKALLELKKEFVHSFLGINTVLTSWIDNPKNDCCFWERVTCNSTNGHVIELSLHSLIQDEGEGVVLKSSANWDQISLFQNFEHLRILNLSFNQLPDWNVTSGYKSFSRLKRLETLDLGGNAFTNNILKSLNLKAFAKLSKLKYVDLSQNQFNNDIMKFLGTLPSLTSVDLSGNNLEGSLTKLEVDELSNLKVLILRDNLLYGFEGSYKNLEILDLKNNSFSVNIPPNIGELSSLKALSLSQNFLGGILSPSLCKLKKLQELDLSHNFFGGVLPSCLNNLTSLKLLDVSDNRFNGAISPSLMSSLKSLEYVDFSQNSFEGFFSFNSTAKYSKLKVVILGMDGRYDTENNTLHIDAGNSGWNSLFQVEILALSNYNLQSIPKFLYSQRRLKAVDLSQNKLKGKFPIWLLGNNVELGVLNLRNNSFDGPLSLPPYIMRNIVWLDISDNNFNGQFPVGLGTIFPNLKYLNCSYNSFEGVLPFSIGRMEDLKMLDLSFNNFKGEVPKELVANCTKLNFLRLSNNKFEGQIFSVHFNLSNLLSLMLDNNDFTGSMTNVDFSLLQQLWELDVSNNKMTGKIPSWITNSTALGVLAMRDNYFEGHFPCEQDSHSLTAVDLSHNLLSGPLPSCFKSDFLQVVNLEGNKFTGSLPMALFNSSISMLNLRSNRLSGSIPNSVGLPNIRILLLGNNDLSGLIPKQLCGLTDISIMDLSNNSFSGSIPSCLNNITFGIKVVGPYYGYLKIAMEGDTISYNYGNYLQRKNVYFSTSIPAEVQFEIDFTTKYLVMPYKDGILTFMSGLDLSSNNLTGRIPWSIGDLSIIRAINVSHNHLVGSIPISLSNLSEIESLDLSYNNLSGEIPFDLTRLYSLGAFSVAHNNLSGKIPDVPQLSTFDESSYEGNPFLCGKPLAKGCNTIDADEPPQSPIAHSVEGEGKWYEVDLVSFLGSLAATYIVVLLGFVTILYINPYWRRRWFYFVENFIDACYYHLVRILH</sequence>
<keyword evidence="4" id="KW-0433">Leucine-rich repeat</keyword>
<dbReference type="FunFam" id="3.80.10.10:FF:000233">
    <property type="entry name" value="Leucine-rich repeat receptor-like protein kinase TDR"/>
    <property type="match status" value="1"/>
</dbReference>
<dbReference type="InterPro" id="IPR051502">
    <property type="entry name" value="RLP_Defense_Trigger"/>
</dbReference>
<dbReference type="PANTHER" id="PTHR48062">
    <property type="entry name" value="RECEPTOR-LIKE PROTEIN 14"/>
    <property type="match status" value="1"/>
</dbReference>
<keyword evidence="6 13" id="KW-0732">Signal</keyword>
<organism evidence="15 16">
    <name type="scientific">Corchorus olitorius</name>
    <dbReference type="NCBI Taxonomy" id="93759"/>
    <lineage>
        <taxon>Eukaryota</taxon>
        <taxon>Viridiplantae</taxon>
        <taxon>Streptophyta</taxon>
        <taxon>Embryophyta</taxon>
        <taxon>Tracheophyta</taxon>
        <taxon>Spermatophyta</taxon>
        <taxon>Magnoliopsida</taxon>
        <taxon>eudicotyledons</taxon>
        <taxon>Gunneridae</taxon>
        <taxon>Pentapetalae</taxon>
        <taxon>rosids</taxon>
        <taxon>malvids</taxon>
        <taxon>Malvales</taxon>
        <taxon>Malvaceae</taxon>
        <taxon>Grewioideae</taxon>
        <taxon>Apeibeae</taxon>
        <taxon>Corchorus</taxon>
    </lineage>
</organism>
<keyword evidence="10" id="KW-0675">Receptor</keyword>
<reference evidence="16" key="1">
    <citation type="submission" date="2013-09" db="EMBL/GenBank/DDBJ databases">
        <title>Corchorus olitorius genome sequencing.</title>
        <authorList>
            <person name="Alam M."/>
            <person name="Haque M.S."/>
            <person name="Islam M.S."/>
            <person name="Emdad E.M."/>
            <person name="Islam M.M."/>
            <person name="Ahmed B."/>
            <person name="Halim A."/>
            <person name="Hossen Q.M.M."/>
            <person name="Hossain M.Z."/>
            <person name="Ahmed R."/>
            <person name="Khan M.M."/>
            <person name="Islam R."/>
            <person name="Rashid M.M."/>
            <person name="Khan S.A."/>
            <person name="Rahman M.S."/>
            <person name="Alam M."/>
            <person name="Yahiya A.S."/>
            <person name="Khan M.S."/>
            <person name="Azam M.S."/>
            <person name="Haque T."/>
            <person name="Lashkar M.Z.H."/>
            <person name="Akhand A.I."/>
            <person name="Morshed G."/>
            <person name="Roy S."/>
            <person name="Uddin K.S."/>
            <person name="Rabeya T."/>
            <person name="Hossain A.S."/>
            <person name="Chowdhury A."/>
            <person name="Snigdha A.R."/>
            <person name="Mortoza M.S."/>
            <person name="Matin S.A."/>
            <person name="Hoque S.M.E."/>
            <person name="Islam M.K."/>
            <person name="Roy D.K."/>
            <person name="Haider R."/>
            <person name="Moosa M.M."/>
            <person name="Elias S.M."/>
            <person name="Hasan A.M."/>
            <person name="Jahan S."/>
            <person name="Shafiuddin M."/>
            <person name="Mahmood N."/>
            <person name="Shommy N.S."/>
        </authorList>
    </citation>
    <scope>NUCLEOTIDE SEQUENCE [LARGE SCALE GENOMIC DNA]</scope>
    <source>
        <strain evidence="16">cv. O-4</strain>
    </source>
</reference>
<dbReference type="FunFam" id="3.80.10.10:FF:000111">
    <property type="entry name" value="LRR receptor-like serine/threonine-protein kinase ERECTA"/>
    <property type="match status" value="1"/>
</dbReference>
<evidence type="ECO:0000256" key="5">
    <source>
        <dbReference type="ARBA" id="ARBA00022692"/>
    </source>
</evidence>
<evidence type="ECO:0000256" key="8">
    <source>
        <dbReference type="ARBA" id="ARBA00022989"/>
    </source>
</evidence>
<evidence type="ECO:0000256" key="7">
    <source>
        <dbReference type="ARBA" id="ARBA00022737"/>
    </source>
</evidence>
<feature type="transmembrane region" description="Helical" evidence="12">
    <location>
        <begin position="958"/>
        <end position="982"/>
    </location>
</feature>
<feature type="signal peptide" evidence="13">
    <location>
        <begin position="1"/>
        <end position="20"/>
    </location>
</feature>
<keyword evidence="5 12" id="KW-0812">Transmembrane</keyword>
<feature type="domain" description="Leucine-rich repeat-containing N-terminal plant-type" evidence="14">
    <location>
        <begin position="23"/>
        <end position="67"/>
    </location>
</feature>
<comment type="subcellular location">
    <subcellularLocation>
        <location evidence="1">Cell membrane</location>
        <topology evidence="1">Single-pass type I membrane protein</topology>
    </subcellularLocation>
</comment>
<comment type="caution">
    <text evidence="15">The sequence shown here is derived from an EMBL/GenBank/DDBJ whole genome shotgun (WGS) entry which is preliminary data.</text>
</comment>
<evidence type="ECO:0000256" key="12">
    <source>
        <dbReference type="SAM" id="Phobius"/>
    </source>
</evidence>
<dbReference type="InterPro" id="IPR001611">
    <property type="entry name" value="Leu-rich_rpt"/>
</dbReference>
<evidence type="ECO:0000256" key="4">
    <source>
        <dbReference type="ARBA" id="ARBA00022614"/>
    </source>
</evidence>
<dbReference type="SUPFAM" id="SSF52047">
    <property type="entry name" value="RNI-like"/>
    <property type="match status" value="2"/>
</dbReference>
<accession>A0A1R3K2V4</accession>
<feature type="chain" id="PRO_5012164372" description="Leucine-rich repeat-containing N-terminal plant-type domain-containing protein" evidence="13">
    <location>
        <begin position="21"/>
        <end position="1010"/>
    </location>
</feature>
<evidence type="ECO:0000256" key="10">
    <source>
        <dbReference type="ARBA" id="ARBA00023170"/>
    </source>
</evidence>
<dbReference type="SMART" id="SM00369">
    <property type="entry name" value="LRR_TYP"/>
    <property type="match status" value="12"/>
</dbReference>
<dbReference type="InterPro" id="IPR032675">
    <property type="entry name" value="LRR_dom_sf"/>
</dbReference>
<keyword evidence="8 12" id="KW-1133">Transmembrane helix</keyword>
<dbReference type="InterPro" id="IPR003591">
    <property type="entry name" value="Leu-rich_rpt_typical-subtyp"/>
</dbReference>
<dbReference type="Gene3D" id="3.80.10.10">
    <property type="entry name" value="Ribonuclease Inhibitor"/>
    <property type="match status" value="3"/>
</dbReference>
<dbReference type="FunFam" id="3.80.10.10:FF:000383">
    <property type="entry name" value="Leucine-rich repeat receptor protein kinase EMS1"/>
    <property type="match status" value="1"/>
</dbReference>